<reference evidence="4 5" key="1">
    <citation type="submission" date="2016-10" db="EMBL/GenBank/DDBJ databases">
        <authorList>
            <person name="de Groot N.N."/>
        </authorList>
    </citation>
    <scope>NUCLEOTIDE SEQUENCE [LARGE SCALE GENOMIC DNA]</scope>
    <source>
        <strain evidence="4 5">CGMCC 4.3491</strain>
    </source>
</reference>
<feature type="signal peptide" evidence="3">
    <location>
        <begin position="1"/>
        <end position="28"/>
    </location>
</feature>
<evidence type="ECO:0000313" key="4">
    <source>
        <dbReference type="EMBL" id="SDZ56260.1"/>
    </source>
</evidence>
<feature type="compositionally biased region" description="Polar residues" evidence="1">
    <location>
        <begin position="215"/>
        <end position="224"/>
    </location>
</feature>
<accession>A0A1H3U1C8</accession>
<keyword evidence="5" id="KW-1185">Reference proteome</keyword>
<dbReference type="EMBL" id="FNPZ01000010">
    <property type="protein sequence ID" value="SDZ56260.1"/>
    <property type="molecule type" value="Genomic_DNA"/>
</dbReference>
<feature type="transmembrane region" description="Helical" evidence="2">
    <location>
        <begin position="52"/>
        <end position="77"/>
    </location>
</feature>
<dbReference type="AlphaFoldDB" id="A0A1H3U1C8"/>
<gene>
    <name evidence="4" type="ORF">SAMN05216554_0010</name>
</gene>
<feature type="transmembrane region" description="Helical" evidence="2">
    <location>
        <begin position="114"/>
        <end position="134"/>
    </location>
</feature>
<feature type="chain" id="PRO_5011656311" evidence="3">
    <location>
        <begin position="29"/>
        <end position="224"/>
    </location>
</feature>
<organism evidence="4 5">
    <name type="scientific">Herbiconiux ginsengi</name>
    <dbReference type="NCBI Taxonomy" id="381665"/>
    <lineage>
        <taxon>Bacteria</taxon>
        <taxon>Bacillati</taxon>
        <taxon>Actinomycetota</taxon>
        <taxon>Actinomycetes</taxon>
        <taxon>Micrococcales</taxon>
        <taxon>Microbacteriaceae</taxon>
        <taxon>Herbiconiux</taxon>
    </lineage>
</organism>
<keyword evidence="3" id="KW-0732">Signal</keyword>
<feature type="transmembrane region" description="Helical" evidence="2">
    <location>
        <begin position="154"/>
        <end position="181"/>
    </location>
</feature>
<keyword evidence="2" id="KW-0472">Membrane</keyword>
<dbReference type="RefSeq" id="WP_092558364.1">
    <property type="nucleotide sequence ID" value="NZ_FNPZ01000010.1"/>
</dbReference>
<keyword evidence="2" id="KW-0812">Transmembrane</keyword>
<dbReference type="Proteomes" id="UP000198891">
    <property type="component" value="Unassembled WGS sequence"/>
</dbReference>
<evidence type="ECO:0000256" key="1">
    <source>
        <dbReference type="SAM" id="MobiDB-lite"/>
    </source>
</evidence>
<keyword evidence="2" id="KW-1133">Transmembrane helix</keyword>
<evidence type="ECO:0000256" key="3">
    <source>
        <dbReference type="SAM" id="SignalP"/>
    </source>
</evidence>
<name>A0A1H3U1C8_9MICO</name>
<protein>
    <submittedName>
        <fullName evidence="4">Uncharacterized protein</fullName>
    </submittedName>
</protein>
<feature type="compositionally biased region" description="Basic and acidic residues" evidence="1">
    <location>
        <begin position="190"/>
        <end position="214"/>
    </location>
</feature>
<proteinExistence type="predicted"/>
<evidence type="ECO:0000256" key="2">
    <source>
        <dbReference type="SAM" id="Phobius"/>
    </source>
</evidence>
<feature type="region of interest" description="Disordered" evidence="1">
    <location>
        <begin position="185"/>
        <end position="224"/>
    </location>
</feature>
<evidence type="ECO:0000313" key="5">
    <source>
        <dbReference type="Proteomes" id="UP000198891"/>
    </source>
</evidence>
<sequence length="224" mass="23767">MILTGAQRPLTTIGIVLLLLGLATLAAAAQSASGDGLGMTCSDGYGCHTDHPVLFTVMTFGYRISMPLLVAGTIFLAGSQTLSALRGTDADRTDTMSTQEQTRSASQHVVAARLWTLAAILVLGSAALGIWSASPAGQSVMLVSSVNRSSPEYILNQLSYVLVPAGTLSGFLVVGLALVVTRAKPSVQHPRHESDKQDRTMWDGKSHDPFKRPDSTTQLPFDRE</sequence>